<sequence>MSRKVFLILLMVVGLAGCSLDDDNRPNVVYGYVGVDAVDVPDSFELGETYEIEVDLTLSNPCLDFAGFDMIRAEENTRIVRTVVAQYEGTDCDQEEARQITEIFEFQVIFTEDYTFKFLNGVDENGEETFLEFVVPVNS</sequence>
<accession>A0A1W6MLZ6</accession>
<dbReference type="OrthoDB" id="893802at2"/>
<evidence type="ECO:0000313" key="2">
    <source>
        <dbReference type="Proteomes" id="UP000193431"/>
    </source>
</evidence>
<protein>
    <submittedName>
        <fullName evidence="1">Uncharacterized protein</fullName>
    </submittedName>
</protein>
<dbReference type="AlphaFoldDB" id="A0A1W6MLZ6"/>
<dbReference type="STRING" id="331648.BST97_11150"/>
<organism evidence="1 2">
    <name type="scientific">Nonlabens spongiae</name>
    <dbReference type="NCBI Taxonomy" id="331648"/>
    <lineage>
        <taxon>Bacteria</taxon>
        <taxon>Pseudomonadati</taxon>
        <taxon>Bacteroidota</taxon>
        <taxon>Flavobacteriia</taxon>
        <taxon>Flavobacteriales</taxon>
        <taxon>Flavobacteriaceae</taxon>
        <taxon>Nonlabens</taxon>
    </lineage>
</organism>
<dbReference type="Proteomes" id="UP000193431">
    <property type="component" value="Chromosome"/>
</dbReference>
<reference evidence="1 2" key="1">
    <citation type="submission" date="2016-11" db="EMBL/GenBank/DDBJ databases">
        <title>Trade-off between light-utilization and light-protection in marine flavobacteria.</title>
        <authorList>
            <person name="Kumagai Y."/>
        </authorList>
    </citation>
    <scope>NUCLEOTIDE SEQUENCE [LARGE SCALE GENOMIC DNA]</scope>
    <source>
        <strain evidence="1 2">JCM 13191</strain>
    </source>
</reference>
<name>A0A1W6MLZ6_9FLAO</name>
<dbReference type="RefSeq" id="WP_085767304.1">
    <property type="nucleotide sequence ID" value="NZ_CP019344.1"/>
</dbReference>
<dbReference type="PROSITE" id="PS51257">
    <property type="entry name" value="PROKAR_LIPOPROTEIN"/>
    <property type="match status" value="1"/>
</dbReference>
<keyword evidence="2" id="KW-1185">Reference proteome</keyword>
<proteinExistence type="predicted"/>
<evidence type="ECO:0000313" key="1">
    <source>
        <dbReference type="EMBL" id="ARN78499.1"/>
    </source>
</evidence>
<dbReference type="EMBL" id="CP019344">
    <property type="protein sequence ID" value="ARN78499.1"/>
    <property type="molecule type" value="Genomic_DNA"/>
</dbReference>
<gene>
    <name evidence="1" type="ORF">BST97_11150</name>
</gene>